<organism evidence="2 3">
    <name type="scientific">Pustulibacterium marinum</name>
    <dbReference type="NCBI Taxonomy" id="1224947"/>
    <lineage>
        <taxon>Bacteria</taxon>
        <taxon>Pseudomonadati</taxon>
        <taxon>Bacteroidota</taxon>
        <taxon>Flavobacteriia</taxon>
        <taxon>Flavobacteriales</taxon>
        <taxon>Flavobacteriaceae</taxon>
        <taxon>Pustulibacterium</taxon>
    </lineage>
</organism>
<feature type="domain" description="Glycosyl transferase family 28 C-terminal" evidence="1">
    <location>
        <begin position="247"/>
        <end position="345"/>
    </location>
</feature>
<evidence type="ECO:0000313" key="2">
    <source>
        <dbReference type="EMBL" id="SFU28927.1"/>
    </source>
</evidence>
<accession>A0A1I7EYE8</accession>
<dbReference type="PANTHER" id="PTHR21015:SF22">
    <property type="entry name" value="GLYCOSYLTRANSFERASE"/>
    <property type="match status" value="1"/>
</dbReference>
<dbReference type="GO" id="GO:0016758">
    <property type="term" value="F:hexosyltransferase activity"/>
    <property type="evidence" value="ECO:0007669"/>
    <property type="project" value="InterPro"/>
</dbReference>
<evidence type="ECO:0000313" key="3">
    <source>
        <dbReference type="Proteomes" id="UP000199138"/>
    </source>
</evidence>
<dbReference type="Gene3D" id="3.40.50.2000">
    <property type="entry name" value="Glycogen Phosphorylase B"/>
    <property type="match status" value="1"/>
</dbReference>
<gene>
    <name evidence="2" type="ORF">SAMN05216480_101420</name>
</gene>
<dbReference type="EMBL" id="FPBK01000001">
    <property type="protein sequence ID" value="SFU28927.1"/>
    <property type="molecule type" value="Genomic_DNA"/>
</dbReference>
<dbReference type="Proteomes" id="UP000199138">
    <property type="component" value="Unassembled WGS sequence"/>
</dbReference>
<dbReference type="PANTHER" id="PTHR21015">
    <property type="entry name" value="UDP-N-ACETYLGLUCOSAMINE--N-ACETYLMURAMYL-(PENTAPEPTIDE) PYROPHOSPHORYL-UNDECAPRENOL N-ACETYLGLUCOSAMINE TRANSFERASE 1"/>
    <property type="match status" value="1"/>
</dbReference>
<evidence type="ECO:0000259" key="1">
    <source>
        <dbReference type="Pfam" id="PF04101"/>
    </source>
</evidence>
<reference evidence="2 3" key="1">
    <citation type="submission" date="2016-10" db="EMBL/GenBank/DDBJ databases">
        <authorList>
            <person name="de Groot N.N."/>
        </authorList>
    </citation>
    <scope>NUCLEOTIDE SEQUENCE [LARGE SCALE GENOMIC DNA]</scope>
    <source>
        <strain evidence="2 3">CGMCC 1.12333</strain>
    </source>
</reference>
<dbReference type="Pfam" id="PF04101">
    <property type="entry name" value="Glyco_tran_28_C"/>
    <property type="match status" value="1"/>
</dbReference>
<proteinExistence type="predicted"/>
<protein>
    <recommendedName>
        <fullName evidence="1">Glycosyl transferase family 28 C-terminal domain-containing protein</fullName>
    </recommendedName>
</protein>
<sequence>MAKLRKSLSGQNLIIFVFMSSKKRILVAPLNWGLGHATRCIPIIHGLIDENFEPVLASDGIALQLLKKEFPELEHHELPSYDIEYAKNGKNFKLKMIWDSPKMLNAINKERKVVDTLVDTLRIDGIISDNRLGIQTKKVPCVFITHQLNVLTGNTTWLSSKIHQNIIKKYDECWVPDLKHKPNLSGKLGHLKKEKFNIRYIGPLSRLQKKETPIIYDVMAIISGPEPQRTFLEELLMEELANFGGDVLLVKGKIQEEQITEKKGNLTVWNYMTKEQLEEAFNQSNMIVSRSGYTTIMDLAKLGKRAFFIPTPGQYEQEYLAKRLHKKGMAPYCKQEDFNLNKLLEIQLYAGFENLSFSIDFDSLFGLFKSE</sequence>
<dbReference type="InterPro" id="IPR007235">
    <property type="entry name" value="Glyco_trans_28_C"/>
</dbReference>
<name>A0A1I7EYE8_9FLAO</name>
<keyword evidence="3" id="KW-1185">Reference proteome</keyword>
<dbReference type="SUPFAM" id="SSF53756">
    <property type="entry name" value="UDP-Glycosyltransferase/glycogen phosphorylase"/>
    <property type="match status" value="1"/>
</dbReference>
<dbReference type="AlphaFoldDB" id="A0A1I7EYE8"/>
<dbReference type="STRING" id="1224947.SAMN05216480_101420"/>